<dbReference type="Proteomes" id="UP000178636">
    <property type="component" value="Unassembled WGS sequence"/>
</dbReference>
<comment type="similarity">
    <text evidence="7 10">Belongs to the phosphoglycerate kinase family.</text>
</comment>
<dbReference type="AlphaFoldDB" id="A0A1G2DIG2"/>
<evidence type="ECO:0000256" key="3">
    <source>
        <dbReference type="ARBA" id="ARBA00022679"/>
    </source>
</evidence>
<proteinExistence type="inferred from homology"/>
<dbReference type="PIRSF" id="PIRSF000724">
    <property type="entry name" value="Pgk"/>
    <property type="match status" value="1"/>
</dbReference>
<evidence type="ECO:0000256" key="10">
    <source>
        <dbReference type="RuleBase" id="RU000532"/>
    </source>
</evidence>
<evidence type="ECO:0000256" key="7">
    <source>
        <dbReference type="HAMAP-Rule" id="MF_00145"/>
    </source>
</evidence>
<dbReference type="EC" id="2.7.2.3" evidence="2 7"/>
<comment type="pathway">
    <text evidence="7">Carbohydrate degradation; glycolysis; pyruvate from D-glyceraldehyde 3-phosphate: step 2/5.</text>
</comment>
<dbReference type="GO" id="GO:0043531">
    <property type="term" value="F:ADP binding"/>
    <property type="evidence" value="ECO:0007669"/>
    <property type="project" value="TreeGrafter"/>
</dbReference>
<evidence type="ECO:0000313" key="11">
    <source>
        <dbReference type="EMBL" id="OGZ13293.1"/>
    </source>
</evidence>
<dbReference type="SUPFAM" id="SSF53748">
    <property type="entry name" value="Phosphoglycerate kinase"/>
    <property type="match status" value="1"/>
</dbReference>
<dbReference type="UniPathway" id="UPA00109">
    <property type="reaction ID" value="UER00185"/>
</dbReference>
<dbReference type="Gene3D" id="3.40.50.1260">
    <property type="entry name" value="Phosphoglycerate kinase, N-terminal domain"/>
    <property type="match status" value="2"/>
</dbReference>
<feature type="binding site" evidence="7 8">
    <location>
        <begin position="61"/>
        <end position="64"/>
    </location>
    <ligand>
        <name>substrate</name>
    </ligand>
</feature>
<evidence type="ECO:0000256" key="6">
    <source>
        <dbReference type="ARBA" id="ARBA00022840"/>
    </source>
</evidence>
<feature type="binding site" evidence="7">
    <location>
        <position position="114"/>
    </location>
    <ligand>
        <name>substrate</name>
    </ligand>
</feature>
<dbReference type="EMBL" id="MHLO01000005">
    <property type="protein sequence ID" value="OGZ13293.1"/>
    <property type="molecule type" value="Genomic_DNA"/>
</dbReference>
<keyword evidence="4 7" id="KW-0547">Nucleotide-binding</keyword>
<name>A0A1G2DIG2_9BACT</name>
<feature type="binding site" evidence="8">
    <location>
        <position position="147"/>
    </location>
    <ligand>
        <name>(2R)-3-phosphoglycerate</name>
        <dbReference type="ChEBI" id="CHEBI:58272"/>
    </ligand>
</feature>
<evidence type="ECO:0000313" key="12">
    <source>
        <dbReference type="Proteomes" id="UP000178636"/>
    </source>
</evidence>
<evidence type="ECO:0000256" key="8">
    <source>
        <dbReference type="PIRSR" id="PIRSR000724-1"/>
    </source>
</evidence>
<dbReference type="HAMAP" id="MF_00145">
    <property type="entry name" value="Phosphoglyc_kinase"/>
    <property type="match status" value="1"/>
</dbReference>
<evidence type="ECO:0000256" key="9">
    <source>
        <dbReference type="PIRSR" id="PIRSR000724-2"/>
    </source>
</evidence>
<evidence type="ECO:0000256" key="1">
    <source>
        <dbReference type="ARBA" id="ARBA00000642"/>
    </source>
</evidence>
<dbReference type="InterPro" id="IPR001576">
    <property type="entry name" value="Phosphoglycerate_kinase"/>
</dbReference>
<feature type="binding site" evidence="7">
    <location>
        <position position="38"/>
    </location>
    <ligand>
        <name>substrate</name>
    </ligand>
</feature>
<keyword evidence="3 7" id="KW-0808">Transferase</keyword>
<keyword evidence="7" id="KW-0324">Glycolysis</keyword>
<feature type="binding site" evidence="7 9">
    <location>
        <begin position="334"/>
        <end position="337"/>
    </location>
    <ligand>
        <name>ATP</name>
        <dbReference type="ChEBI" id="CHEBI:30616"/>
    </ligand>
</feature>
<comment type="subunit">
    <text evidence="7">Monomer.</text>
</comment>
<dbReference type="InterPro" id="IPR036043">
    <property type="entry name" value="Phosphoglycerate_kinase_sf"/>
</dbReference>
<dbReference type="STRING" id="1798664.A3C93_00040"/>
<feature type="binding site" evidence="8">
    <location>
        <position position="38"/>
    </location>
    <ligand>
        <name>(2R)-3-phosphoglycerate</name>
        <dbReference type="ChEBI" id="CHEBI:58272"/>
    </ligand>
</feature>
<keyword evidence="6 7" id="KW-0067">ATP-binding</keyword>
<dbReference type="PANTHER" id="PTHR11406">
    <property type="entry name" value="PHOSPHOGLYCERATE KINASE"/>
    <property type="match status" value="1"/>
</dbReference>
<dbReference type="PRINTS" id="PR00477">
    <property type="entry name" value="PHGLYCKINASE"/>
</dbReference>
<dbReference type="GO" id="GO:0004618">
    <property type="term" value="F:phosphoglycerate kinase activity"/>
    <property type="evidence" value="ECO:0007669"/>
    <property type="project" value="UniProtKB-UniRule"/>
</dbReference>
<feature type="binding site" evidence="7 9">
    <location>
        <position position="309"/>
    </location>
    <ligand>
        <name>ATP</name>
        <dbReference type="ChEBI" id="CHEBI:30616"/>
    </ligand>
</feature>
<evidence type="ECO:0000256" key="2">
    <source>
        <dbReference type="ARBA" id="ARBA00013061"/>
    </source>
</evidence>
<feature type="binding site" evidence="7 9">
    <location>
        <position position="196"/>
    </location>
    <ligand>
        <name>ATP</name>
        <dbReference type="ChEBI" id="CHEBI:30616"/>
    </ligand>
</feature>
<dbReference type="Pfam" id="PF00162">
    <property type="entry name" value="PGK"/>
    <property type="match status" value="1"/>
</dbReference>
<dbReference type="InterPro" id="IPR015824">
    <property type="entry name" value="Phosphoglycerate_kinase_N"/>
</dbReference>
<comment type="caution">
    <text evidence="7">Lacks conserved residue(s) required for the propagation of feature annotation.</text>
</comment>
<dbReference type="GO" id="GO:0005524">
    <property type="term" value="F:ATP binding"/>
    <property type="evidence" value="ECO:0007669"/>
    <property type="project" value="UniProtKB-KW"/>
</dbReference>
<sequence length="378" mass="41605">MPIFKVITEYTELRGKRILLRLDLNVPLEEGEVRDAYRIEQSLATIDFLRKEGARVVIMSHIGKGKPEDTLLPVAKYLNKKFPVTFLDQPMSTENVRMVGRMEDGDVVLLENLRHEKGEEANDPEFARAIAALGDIYVNDAFAVSHRAHASVVGIPLLLPSYAGILFAEEVRRLSVALAPKHPFLFIVGGAKISTKMPLLKKFLETADYVFVGGALANNFFKVAGHEIGKSVYDETELKGLKELLDHERLIIPSDVIVKNEGGSEPRRLDSVTKSDMIVDIGPESVRNMEAVIGSAALIVWNGPLGYYEAGFTNGTREFFLLITNAQATSIVGGGDTVALINEMHLLDRFSFVSTGGGAMLDFLQNETLPGIEALLHK</sequence>
<organism evidence="11 12">
    <name type="scientific">Candidatus Lloydbacteria bacterium RIFCSPHIGHO2_02_FULL_54_17</name>
    <dbReference type="NCBI Taxonomy" id="1798664"/>
    <lineage>
        <taxon>Bacteria</taxon>
        <taxon>Candidatus Lloydiibacteriota</taxon>
    </lineage>
</organism>
<dbReference type="GO" id="GO:0005829">
    <property type="term" value="C:cytosol"/>
    <property type="evidence" value="ECO:0007669"/>
    <property type="project" value="TreeGrafter"/>
</dbReference>
<protein>
    <recommendedName>
        <fullName evidence="2 7">Phosphoglycerate kinase</fullName>
        <ecNumber evidence="2 7">2.7.2.3</ecNumber>
    </recommendedName>
</protein>
<accession>A0A1G2DIG2</accession>
<dbReference type="GO" id="GO:0006096">
    <property type="term" value="P:glycolytic process"/>
    <property type="evidence" value="ECO:0007669"/>
    <property type="project" value="UniProtKB-UniRule"/>
</dbReference>
<gene>
    <name evidence="7" type="primary">pgk</name>
    <name evidence="11" type="ORF">A3C93_00040</name>
</gene>
<comment type="catalytic activity">
    <reaction evidence="1 7 10">
        <text>(2R)-3-phosphoglycerate + ATP = (2R)-3-phospho-glyceroyl phosphate + ADP</text>
        <dbReference type="Rhea" id="RHEA:14801"/>
        <dbReference type="ChEBI" id="CHEBI:30616"/>
        <dbReference type="ChEBI" id="CHEBI:57604"/>
        <dbReference type="ChEBI" id="CHEBI:58272"/>
        <dbReference type="ChEBI" id="CHEBI:456216"/>
        <dbReference type="EC" id="2.7.2.3"/>
    </reaction>
</comment>
<evidence type="ECO:0000256" key="4">
    <source>
        <dbReference type="ARBA" id="ARBA00022741"/>
    </source>
</evidence>
<comment type="caution">
    <text evidence="11">The sequence shown here is derived from an EMBL/GenBank/DDBJ whole genome shotgun (WGS) entry which is preliminary data.</text>
</comment>
<keyword evidence="7" id="KW-0963">Cytoplasm</keyword>
<feature type="binding site" evidence="7 8">
    <location>
        <begin position="23"/>
        <end position="25"/>
    </location>
    <ligand>
        <name>substrate</name>
    </ligand>
</feature>
<comment type="subcellular location">
    <subcellularLocation>
        <location evidence="7">Cytoplasm</location>
    </subcellularLocation>
</comment>
<keyword evidence="5 7" id="KW-0418">Kinase</keyword>
<dbReference type="PANTHER" id="PTHR11406:SF23">
    <property type="entry name" value="PHOSPHOGLYCERATE KINASE 1, CHLOROPLASTIC-RELATED"/>
    <property type="match status" value="1"/>
</dbReference>
<evidence type="ECO:0000256" key="5">
    <source>
        <dbReference type="ARBA" id="ARBA00022777"/>
    </source>
</evidence>
<feature type="binding site" evidence="8">
    <location>
        <position position="114"/>
    </location>
    <ligand>
        <name>(2R)-3-phosphoglycerate</name>
        <dbReference type="ChEBI" id="CHEBI:58272"/>
    </ligand>
</feature>
<reference evidence="11 12" key="1">
    <citation type="journal article" date="2016" name="Nat. Commun.">
        <title>Thousands of microbial genomes shed light on interconnected biogeochemical processes in an aquifer system.</title>
        <authorList>
            <person name="Anantharaman K."/>
            <person name="Brown C.T."/>
            <person name="Hug L.A."/>
            <person name="Sharon I."/>
            <person name="Castelle C.J."/>
            <person name="Probst A.J."/>
            <person name="Thomas B.C."/>
            <person name="Singh A."/>
            <person name="Wilkins M.J."/>
            <person name="Karaoz U."/>
            <person name="Brodie E.L."/>
            <person name="Williams K.H."/>
            <person name="Hubbard S.S."/>
            <person name="Banfield J.F."/>
        </authorList>
    </citation>
    <scope>NUCLEOTIDE SEQUENCE [LARGE SCALE GENOMIC DNA]</scope>
</reference>
<feature type="binding site" evidence="7">
    <location>
        <position position="147"/>
    </location>
    <ligand>
        <name>substrate</name>
    </ligand>
</feature>
<dbReference type="GO" id="GO:0006094">
    <property type="term" value="P:gluconeogenesis"/>
    <property type="evidence" value="ECO:0007669"/>
    <property type="project" value="TreeGrafter"/>
</dbReference>